<dbReference type="Pfam" id="PF00294">
    <property type="entry name" value="PfkB"/>
    <property type="match status" value="1"/>
</dbReference>
<name>A0A2H0E045_9BACT</name>
<protein>
    <recommendedName>
        <fullName evidence="1">Carbohydrate kinase PfkB domain-containing protein</fullName>
    </recommendedName>
</protein>
<dbReference type="PANTHER" id="PTHR42774:SF3">
    <property type="entry name" value="KETOHEXOKINASE"/>
    <property type="match status" value="1"/>
</dbReference>
<dbReference type="Proteomes" id="UP000229981">
    <property type="component" value="Unassembled WGS sequence"/>
</dbReference>
<accession>A0A2H0E045</accession>
<comment type="caution">
    <text evidence="2">The sequence shown here is derived from an EMBL/GenBank/DDBJ whole genome shotgun (WGS) entry which is preliminary data.</text>
</comment>
<dbReference type="InterPro" id="IPR011611">
    <property type="entry name" value="PfkB_dom"/>
</dbReference>
<dbReference type="AlphaFoldDB" id="A0A2H0E045"/>
<proteinExistence type="predicted"/>
<sequence>MIAGFGLALVDILLNVPGKIILNQKHVVSQEMLQIGGVVPTALIFLSRLGLDCNFHSAGTQDSLGKLISNFLSSEKVKFEPIKKNGETPTAAVVVEQSTGKRTGFYHLGAFVDLTVKDMDQIKFKPGSKFLLIDAHNFDCSQALAKKARSLGLTVLLDLGSYKKSAEKLIKEADVVFVPEAFCQAIAP</sequence>
<feature type="domain" description="Carbohydrate kinase PfkB" evidence="1">
    <location>
        <begin position="5"/>
        <end position="178"/>
    </location>
</feature>
<dbReference type="EMBL" id="PCTU01000139">
    <property type="protein sequence ID" value="PIP87508.1"/>
    <property type="molecule type" value="Genomic_DNA"/>
</dbReference>
<feature type="non-terminal residue" evidence="2">
    <location>
        <position position="188"/>
    </location>
</feature>
<dbReference type="InterPro" id="IPR029056">
    <property type="entry name" value="Ribokinase-like"/>
</dbReference>
<dbReference type="SUPFAM" id="SSF53613">
    <property type="entry name" value="Ribokinase-like"/>
    <property type="match status" value="1"/>
</dbReference>
<gene>
    <name evidence="2" type="ORF">COW80_05360</name>
</gene>
<evidence type="ECO:0000313" key="3">
    <source>
        <dbReference type="Proteomes" id="UP000229981"/>
    </source>
</evidence>
<organism evidence="2 3">
    <name type="scientific">Candidatus Beckwithbacteria bacterium CG22_combo_CG10-13_8_21_14_all_01_47_9</name>
    <dbReference type="NCBI Taxonomy" id="1974496"/>
    <lineage>
        <taxon>Bacteria</taxon>
        <taxon>Candidatus Beckwithiibacteriota</taxon>
    </lineage>
</organism>
<reference evidence="2 3" key="1">
    <citation type="submission" date="2017-09" db="EMBL/GenBank/DDBJ databases">
        <title>Depth-based differentiation of microbial function through sediment-hosted aquifers and enrichment of novel symbionts in the deep terrestrial subsurface.</title>
        <authorList>
            <person name="Probst A.J."/>
            <person name="Ladd B."/>
            <person name="Jarett J.K."/>
            <person name="Geller-Mcgrath D.E."/>
            <person name="Sieber C.M."/>
            <person name="Emerson J.B."/>
            <person name="Anantharaman K."/>
            <person name="Thomas B.C."/>
            <person name="Malmstrom R."/>
            <person name="Stieglmeier M."/>
            <person name="Klingl A."/>
            <person name="Woyke T."/>
            <person name="Ryan C.M."/>
            <person name="Banfield J.F."/>
        </authorList>
    </citation>
    <scope>NUCLEOTIDE SEQUENCE [LARGE SCALE GENOMIC DNA]</scope>
    <source>
        <strain evidence="2">CG22_combo_CG10-13_8_21_14_all_01_47_9</strain>
    </source>
</reference>
<dbReference type="PANTHER" id="PTHR42774">
    <property type="entry name" value="PHOSPHOTRANSFERASE SYSTEM TRANSPORT PROTEIN"/>
    <property type="match status" value="1"/>
</dbReference>
<dbReference type="InterPro" id="IPR052562">
    <property type="entry name" value="Ketohexokinase-related"/>
</dbReference>
<evidence type="ECO:0000313" key="2">
    <source>
        <dbReference type="EMBL" id="PIP87508.1"/>
    </source>
</evidence>
<dbReference type="Gene3D" id="3.40.1190.20">
    <property type="match status" value="1"/>
</dbReference>
<evidence type="ECO:0000259" key="1">
    <source>
        <dbReference type="Pfam" id="PF00294"/>
    </source>
</evidence>